<dbReference type="InterPro" id="IPR013328">
    <property type="entry name" value="6PGD_dom2"/>
</dbReference>
<dbReference type="SUPFAM" id="SSF48179">
    <property type="entry name" value="6-phosphogluconate dehydrogenase C-terminal domain-like"/>
    <property type="match status" value="1"/>
</dbReference>
<evidence type="ECO:0000256" key="3">
    <source>
        <dbReference type="ARBA" id="ARBA00023027"/>
    </source>
</evidence>
<reference evidence="6 7" key="1">
    <citation type="submission" date="2024-09" db="EMBL/GenBank/DDBJ databases">
        <authorList>
            <person name="Pan X."/>
        </authorList>
    </citation>
    <scope>NUCLEOTIDE SEQUENCE [LARGE SCALE GENOMIC DNA]</scope>
    <source>
        <strain evidence="6 7">B2969</strain>
    </source>
</reference>
<dbReference type="PIRSF" id="PIRSF000103">
    <property type="entry name" value="HIBADH"/>
    <property type="match status" value="1"/>
</dbReference>
<dbReference type="Pfam" id="PF03446">
    <property type="entry name" value="NAD_binding_2"/>
    <property type="match status" value="1"/>
</dbReference>
<keyword evidence="2 6" id="KW-0560">Oxidoreductase</keyword>
<evidence type="ECO:0000256" key="2">
    <source>
        <dbReference type="ARBA" id="ARBA00023002"/>
    </source>
</evidence>
<protein>
    <submittedName>
        <fullName evidence="6">NAD(P)-dependent oxidoreductase</fullName>
        <ecNumber evidence="6">1.1.-.-</ecNumber>
    </submittedName>
</protein>
<keyword evidence="3" id="KW-0520">NAD</keyword>
<comment type="similarity">
    <text evidence="1">Belongs to the HIBADH-related family.</text>
</comment>
<evidence type="ECO:0000256" key="1">
    <source>
        <dbReference type="ARBA" id="ARBA00009080"/>
    </source>
</evidence>
<dbReference type="GO" id="GO:0016491">
    <property type="term" value="F:oxidoreductase activity"/>
    <property type="evidence" value="ECO:0007669"/>
    <property type="project" value="UniProtKB-KW"/>
</dbReference>
<keyword evidence="7" id="KW-1185">Reference proteome</keyword>
<dbReference type="InterPro" id="IPR008927">
    <property type="entry name" value="6-PGluconate_DH-like_C_sf"/>
</dbReference>
<dbReference type="Gene3D" id="3.40.50.720">
    <property type="entry name" value="NAD(P)-binding Rossmann-like Domain"/>
    <property type="match status" value="1"/>
</dbReference>
<dbReference type="PANTHER" id="PTHR43060">
    <property type="entry name" value="3-HYDROXYISOBUTYRATE DEHYDROGENASE-LIKE 1, MITOCHONDRIAL-RELATED"/>
    <property type="match status" value="1"/>
</dbReference>
<dbReference type="InterPro" id="IPR006115">
    <property type="entry name" value="6PGDH_NADP-bd"/>
</dbReference>
<sequence length="309" mass="31940">MKFSPEEDGDVLAVGFIGVGAMGSPMARHALAIGPVTVFDVDTARLDALAMLGAHVARSPREVAERADVLVVMVATPVQLDTVLFGEDGAEPELRAGQTLIVMASVGVEAVRAVAARLEGRGLHIVDAPVTGGVARAETAELTILAGGSEAAIAAAQPVLQAMSKTVAHCGPAVGDGQAVKLVNQLLCSVHLAAAAEALAFAESLGLDPEVVLGAIQHGAASSFMLSDRGPRMLAVDEPPVLSAIDIFVKDTSLVLDAAREAASLVPLAEVAAERFGRARERGWGRRDDSKLIDLYLTAENSRRPVPTP</sequence>
<dbReference type="InterPro" id="IPR015815">
    <property type="entry name" value="HIBADH-related"/>
</dbReference>
<dbReference type="Pfam" id="PF14833">
    <property type="entry name" value="NAD_binding_11"/>
    <property type="match status" value="1"/>
</dbReference>
<comment type="caution">
    <text evidence="6">The sequence shown here is derived from an EMBL/GenBank/DDBJ whole genome shotgun (WGS) entry which is preliminary data.</text>
</comment>
<name>A0ABW7Q1T1_9MICO</name>
<dbReference type="InterPro" id="IPR036291">
    <property type="entry name" value="NAD(P)-bd_dom_sf"/>
</dbReference>
<accession>A0ABW7Q1T1</accession>
<dbReference type="Gene3D" id="1.10.1040.10">
    <property type="entry name" value="N-(1-d-carboxylethyl)-l-norvaline Dehydrogenase, domain 2"/>
    <property type="match status" value="1"/>
</dbReference>
<gene>
    <name evidence="6" type="ORF">ACH3VR_00280</name>
</gene>
<dbReference type="SUPFAM" id="SSF51735">
    <property type="entry name" value="NAD(P)-binding Rossmann-fold domains"/>
    <property type="match status" value="1"/>
</dbReference>
<dbReference type="EC" id="1.1.-.-" evidence="6"/>
<proteinExistence type="inferred from homology"/>
<dbReference type="InterPro" id="IPR029154">
    <property type="entry name" value="HIBADH-like_NADP-bd"/>
</dbReference>
<evidence type="ECO:0000259" key="5">
    <source>
        <dbReference type="Pfam" id="PF14833"/>
    </source>
</evidence>
<evidence type="ECO:0000259" key="4">
    <source>
        <dbReference type="Pfam" id="PF03446"/>
    </source>
</evidence>
<dbReference type="PANTHER" id="PTHR43060:SF15">
    <property type="entry name" value="3-HYDROXYISOBUTYRATE DEHYDROGENASE-LIKE 1, MITOCHONDRIAL-RELATED"/>
    <property type="match status" value="1"/>
</dbReference>
<dbReference type="Proteomes" id="UP001610861">
    <property type="component" value="Unassembled WGS sequence"/>
</dbReference>
<evidence type="ECO:0000313" key="7">
    <source>
        <dbReference type="Proteomes" id="UP001610861"/>
    </source>
</evidence>
<dbReference type="RefSeq" id="WP_396638746.1">
    <property type="nucleotide sequence ID" value="NZ_JBIQWL010000001.1"/>
</dbReference>
<feature type="domain" description="6-phosphogluconate dehydrogenase NADP-binding" evidence="4">
    <location>
        <begin position="14"/>
        <end position="171"/>
    </location>
</feature>
<feature type="domain" description="3-hydroxyisobutyrate dehydrogenase-like NAD-binding" evidence="5">
    <location>
        <begin position="175"/>
        <end position="296"/>
    </location>
</feature>
<organism evidence="6 7">
    <name type="scientific">Microbacterium alkaliflavum</name>
    <dbReference type="NCBI Taxonomy" id="3248839"/>
    <lineage>
        <taxon>Bacteria</taxon>
        <taxon>Bacillati</taxon>
        <taxon>Actinomycetota</taxon>
        <taxon>Actinomycetes</taxon>
        <taxon>Micrococcales</taxon>
        <taxon>Microbacteriaceae</taxon>
        <taxon>Microbacterium</taxon>
    </lineage>
</organism>
<evidence type="ECO:0000313" key="6">
    <source>
        <dbReference type="EMBL" id="MFH8248786.1"/>
    </source>
</evidence>
<dbReference type="EMBL" id="JBIQWL010000001">
    <property type="protein sequence ID" value="MFH8248786.1"/>
    <property type="molecule type" value="Genomic_DNA"/>
</dbReference>